<evidence type="ECO:0000259" key="2">
    <source>
        <dbReference type="Pfam" id="PF20254"/>
    </source>
</evidence>
<name>A0A3A3GM44_PANTH</name>
<reference evidence="3 4" key="1">
    <citation type="submission" date="2018-09" db="EMBL/GenBank/DDBJ databases">
        <title>Paenibacillus SK2017-BO5.</title>
        <authorList>
            <person name="Piskunova J.V."/>
            <person name="Dubiley S.A."/>
            <person name="Severinov K.V."/>
        </authorList>
    </citation>
    <scope>NUCLEOTIDE SEQUENCE [LARGE SCALE GENOMIC DNA]</scope>
    <source>
        <strain evidence="3 4">BO5</strain>
    </source>
</reference>
<dbReference type="RefSeq" id="WP_119790868.1">
    <property type="nucleotide sequence ID" value="NZ_QYZD01000002.1"/>
</dbReference>
<dbReference type="InterPro" id="IPR013320">
    <property type="entry name" value="ConA-like_dom_sf"/>
</dbReference>
<dbReference type="Pfam" id="PF13385">
    <property type="entry name" value="Laminin_G_3"/>
    <property type="match status" value="1"/>
</dbReference>
<dbReference type="AlphaFoldDB" id="A0A3A3GM44"/>
<dbReference type="InterPro" id="IPR029062">
    <property type="entry name" value="Class_I_gatase-like"/>
</dbReference>
<dbReference type="OrthoDB" id="505641at2"/>
<dbReference type="SUPFAM" id="SSF52317">
    <property type="entry name" value="Class I glutamine amidotransferase-like"/>
    <property type="match status" value="1"/>
</dbReference>
<dbReference type="Proteomes" id="UP000266177">
    <property type="component" value="Unassembled WGS sequence"/>
</dbReference>
<organism evidence="3 4">
    <name type="scientific">Paenibacillus thiaminolyticus</name>
    <name type="common">Bacillus thiaminolyticus</name>
    <dbReference type="NCBI Taxonomy" id="49283"/>
    <lineage>
        <taxon>Bacteria</taxon>
        <taxon>Bacillati</taxon>
        <taxon>Bacillota</taxon>
        <taxon>Bacilli</taxon>
        <taxon>Bacillales</taxon>
        <taxon>Paenibacillaceae</taxon>
        <taxon>Paenibacillus</taxon>
    </lineage>
</organism>
<comment type="caution">
    <text evidence="3">The sequence shown here is derived from an EMBL/GenBank/DDBJ whole genome shotgun (WGS) entry which is preliminary data.</text>
</comment>
<feature type="region of interest" description="Disordered" evidence="1">
    <location>
        <begin position="565"/>
        <end position="586"/>
    </location>
</feature>
<dbReference type="InterPro" id="IPR046540">
    <property type="entry name" value="DMFA2_C"/>
</dbReference>
<accession>A0A3A3GM44</accession>
<evidence type="ECO:0000256" key="1">
    <source>
        <dbReference type="SAM" id="MobiDB-lite"/>
    </source>
</evidence>
<dbReference type="SUPFAM" id="SSF49899">
    <property type="entry name" value="Concanavalin A-like lectins/glucanases"/>
    <property type="match status" value="1"/>
</dbReference>
<dbReference type="EMBL" id="QYZD01000002">
    <property type="protein sequence ID" value="RJG25944.1"/>
    <property type="molecule type" value="Genomic_DNA"/>
</dbReference>
<sequence>MKPNEQGTASETDAKTQDAVNVVGYTDRFSVQPGQALNFMIDTVSSSYTASVVRICGGMPDPDHSPYLPTEPVPADCAGEYPGRRQTTAIGSYAELPLPEEWMRAGEFSLQMWVYPQLPQYEKAQTIWSAKSLDGSTGADVTLDQDGHVTFSLIGGCGHSVAVRSEAPLHGHEWHFVAVQYSVSREAAVLFVSQQVGWRPDDGAQVSTAPAKLDYSQTVISSVLLAADSDSAAPGGVSRHYNGKIGNPRLFQHYFTEAQLYDLARGTQTEPDGARLIADYDFSDGISTTRLSDRSAGGHHGILRQGGTRAVTSHNWTGEQTDYRLAPEQYAAIHFHDNDIEDAGWEADITWRLPEDLRSGIYALKLEAEGSIDYIPFFVRPTQGTATAPVLFLAPTNTYLAYGNERLFKYAKEYLGEDYVLPAQDVYLDEHPEMGSSIYDLHNDGSGVQYSSRLRPLLNIRPHYRNWRAVRHFSADLYITGWLERRGQSHDIATDEDLHHEGASLLSRYKVVITGSHPEYWTRPMMKALEQYLAEGGRLMYLGGNGFYWVTSLDPDRPHLLEVRRGNAGSRSSDSPPGELFHSTTGEPGGIWRHFGYVPQRLVGVGVTALGGGSACGYRRLEDSFHPSAQFIFEGIGDDEIIGDFGYAAGGAAGDEIDRYDLTFGTPPHTLWLATSTGFDNNYQFIHEDQLNTAPGQGGCDNSLVRADMTYFDIHGGGAVFSVGSINWAGSLAWNDYDNNVARISDNVLKRLLAERDSSTALSAGAGATQT</sequence>
<dbReference type="Gene3D" id="2.60.120.200">
    <property type="match status" value="1"/>
</dbReference>
<gene>
    <name evidence="3" type="ORF">DQX05_03325</name>
</gene>
<dbReference type="Pfam" id="PF20254">
    <property type="entry name" value="DMFA2_C"/>
    <property type="match status" value="1"/>
</dbReference>
<proteinExistence type="predicted"/>
<feature type="domain" description="N,N-dimethylformamidase beta subunit-like C-terminal" evidence="2">
    <location>
        <begin position="308"/>
        <end position="739"/>
    </location>
</feature>
<protein>
    <submittedName>
        <fullName evidence="3">N,N-dimethylformamidase</fullName>
    </submittedName>
</protein>
<evidence type="ECO:0000313" key="4">
    <source>
        <dbReference type="Proteomes" id="UP000266177"/>
    </source>
</evidence>
<evidence type="ECO:0000313" key="3">
    <source>
        <dbReference type="EMBL" id="RJG25944.1"/>
    </source>
</evidence>